<protein>
    <submittedName>
        <fullName evidence="2">Uncharacterized protein</fullName>
    </submittedName>
</protein>
<gene>
    <name evidence="2" type="ORF">A4A49_37674</name>
</gene>
<dbReference type="EMBL" id="MJEQ01004701">
    <property type="protein sequence ID" value="OIT20985.1"/>
    <property type="molecule type" value="Genomic_DNA"/>
</dbReference>
<dbReference type="SMR" id="A0A1J6KP75"/>
<dbReference type="Proteomes" id="UP000187609">
    <property type="component" value="Unassembled WGS sequence"/>
</dbReference>
<keyword evidence="1" id="KW-0472">Membrane</keyword>
<reference evidence="2" key="1">
    <citation type="submission" date="2016-11" db="EMBL/GenBank/DDBJ databases">
        <title>The genome of Nicotiana attenuata.</title>
        <authorList>
            <person name="Xu S."/>
            <person name="Brockmoeller T."/>
            <person name="Gaquerel E."/>
            <person name="Navarro A."/>
            <person name="Kuhl H."/>
            <person name="Gase K."/>
            <person name="Ling Z."/>
            <person name="Zhou W."/>
            <person name="Kreitzer C."/>
            <person name="Stanke M."/>
            <person name="Tang H."/>
            <person name="Lyons E."/>
            <person name="Pandey P."/>
            <person name="Pandey S.P."/>
            <person name="Timmermann B."/>
            <person name="Baldwin I.T."/>
        </authorList>
    </citation>
    <scope>NUCLEOTIDE SEQUENCE [LARGE SCALE GENOMIC DNA]</scope>
    <source>
        <strain evidence="2">UT</strain>
    </source>
</reference>
<evidence type="ECO:0000256" key="1">
    <source>
        <dbReference type="SAM" id="Phobius"/>
    </source>
</evidence>
<evidence type="ECO:0000313" key="3">
    <source>
        <dbReference type="Proteomes" id="UP000187609"/>
    </source>
</evidence>
<dbReference type="Gramene" id="OIT20985">
    <property type="protein sequence ID" value="OIT20985"/>
    <property type="gene ID" value="A4A49_37674"/>
</dbReference>
<keyword evidence="1" id="KW-0812">Transmembrane</keyword>
<keyword evidence="3" id="KW-1185">Reference proteome</keyword>
<proteinExistence type="predicted"/>
<evidence type="ECO:0000313" key="2">
    <source>
        <dbReference type="EMBL" id="OIT20985.1"/>
    </source>
</evidence>
<organism evidence="2 3">
    <name type="scientific">Nicotiana attenuata</name>
    <name type="common">Coyote tobacco</name>
    <dbReference type="NCBI Taxonomy" id="49451"/>
    <lineage>
        <taxon>Eukaryota</taxon>
        <taxon>Viridiplantae</taxon>
        <taxon>Streptophyta</taxon>
        <taxon>Embryophyta</taxon>
        <taxon>Tracheophyta</taxon>
        <taxon>Spermatophyta</taxon>
        <taxon>Magnoliopsida</taxon>
        <taxon>eudicotyledons</taxon>
        <taxon>Gunneridae</taxon>
        <taxon>Pentapetalae</taxon>
        <taxon>asterids</taxon>
        <taxon>lamiids</taxon>
        <taxon>Solanales</taxon>
        <taxon>Solanaceae</taxon>
        <taxon>Nicotianoideae</taxon>
        <taxon>Nicotianeae</taxon>
        <taxon>Nicotiana</taxon>
    </lineage>
</organism>
<feature type="transmembrane region" description="Helical" evidence="1">
    <location>
        <begin position="16"/>
        <end position="37"/>
    </location>
</feature>
<accession>A0A1J6KP75</accession>
<keyword evidence="1" id="KW-1133">Transmembrane helix</keyword>
<dbReference type="AlphaFoldDB" id="A0A1J6KP75"/>
<name>A0A1J6KP75_NICAT</name>
<comment type="caution">
    <text evidence="2">The sequence shown here is derived from an EMBL/GenBank/DDBJ whole genome shotgun (WGS) entry which is preliminary data.</text>
</comment>
<sequence length="117" mass="14161">MQSGRDLISLRSTIDFVFFFLSKIWILTLCLFSIGVNSSKRSSEEIRQKRFLDQIFLELQTLTILRRLTDLRVQLYRRRHFIFEFLRFFKVCVLFSFEKFSSFYFSGNEILIFDVTV</sequence>